<dbReference type="RefSeq" id="WP_349944273.1">
    <property type="nucleotide sequence ID" value="NZ_CP157940.1"/>
</dbReference>
<evidence type="ECO:0000256" key="6">
    <source>
        <dbReference type="ARBA" id="ARBA00022989"/>
    </source>
</evidence>
<keyword evidence="6 8" id="KW-1133">Transmembrane helix</keyword>
<feature type="transmembrane region" description="Helical" evidence="8">
    <location>
        <begin position="69"/>
        <end position="86"/>
    </location>
</feature>
<dbReference type="GO" id="GO:0022857">
    <property type="term" value="F:transmembrane transporter activity"/>
    <property type="evidence" value="ECO:0007669"/>
    <property type="project" value="InterPro"/>
</dbReference>
<protein>
    <submittedName>
        <fullName evidence="9">Iron ABC transporter permease</fullName>
    </submittedName>
</protein>
<organism evidence="9">
    <name type="scientific">Lacrimispora sp. BS-2</name>
    <dbReference type="NCBI Taxonomy" id="3151850"/>
    <lineage>
        <taxon>Bacteria</taxon>
        <taxon>Bacillati</taxon>
        <taxon>Bacillota</taxon>
        <taxon>Clostridia</taxon>
        <taxon>Lachnospirales</taxon>
        <taxon>Lachnospiraceae</taxon>
        <taxon>Lacrimispora</taxon>
    </lineage>
</organism>
<dbReference type="EMBL" id="CP157940">
    <property type="protein sequence ID" value="XBS52667.1"/>
    <property type="molecule type" value="Genomic_DNA"/>
</dbReference>
<feature type="transmembrane region" description="Helical" evidence="8">
    <location>
        <begin position="312"/>
        <end position="330"/>
    </location>
</feature>
<feature type="transmembrane region" description="Helical" evidence="8">
    <location>
        <begin position="12"/>
        <end position="33"/>
    </location>
</feature>
<dbReference type="GO" id="GO:0005886">
    <property type="term" value="C:plasma membrane"/>
    <property type="evidence" value="ECO:0007669"/>
    <property type="project" value="UniProtKB-SubCell"/>
</dbReference>
<evidence type="ECO:0000256" key="4">
    <source>
        <dbReference type="ARBA" id="ARBA00022475"/>
    </source>
</evidence>
<dbReference type="InterPro" id="IPR037294">
    <property type="entry name" value="ABC_BtuC-like"/>
</dbReference>
<keyword evidence="3" id="KW-0813">Transport</keyword>
<evidence type="ECO:0000256" key="3">
    <source>
        <dbReference type="ARBA" id="ARBA00022448"/>
    </source>
</evidence>
<gene>
    <name evidence="9" type="ORF">ABFV83_12540</name>
</gene>
<dbReference type="InterPro" id="IPR000522">
    <property type="entry name" value="ABC_transptr_permease_BtuC"/>
</dbReference>
<keyword evidence="7 8" id="KW-0472">Membrane</keyword>
<dbReference type="Gene3D" id="1.10.3470.10">
    <property type="entry name" value="ABC transporter involved in vitamin B12 uptake, BtuC"/>
    <property type="match status" value="1"/>
</dbReference>
<feature type="transmembrane region" description="Helical" evidence="8">
    <location>
        <begin position="98"/>
        <end position="116"/>
    </location>
</feature>
<dbReference type="PANTHER" id="PTHR30472:SF70">
    <property type="entry name" value="MOLYBDATE IMPORT SYSTEM PERMEASE PROTEIN MOLB"/>
    <property type="match status" value="1"/>
</dbReference>
<feature type="transmembrane region" description="Helical" evidence="8">
    <location>
        <begin position="122"/>
        <end position="141"/>
    </location>
</feature>
<dbReference type="GO" id="GO:0033214">
    <property type="term" value="P:siderophore-iron import into cell"/>
    <property type="evidence" value="ECO:0007669"/>
    <property type="project" value="TreeGrafter"/>
</dbReference>
<keyword evidence="4" id="KW-1003">Cell membrane</keyword>
<sequence>MLMKRYGAGTRILLILAPVLTALICLGIGRYSFNLADICKLLYTYAVSGKDAIEPQAYSVVFNIRLPRIILAVLCGAGLAVSGAAFQPLFSNALATPDTLGVAQGACFGAALALLFSDSLLWVQLVALVFGLIAIMLTYSISKVKGQSSTFMIILAGIAVSSLFTSLVSLIKYVADPESQLPTITYWLLGSMAGITYKSLAIGGPLVCGGILMIYLLRWRLNILSMSEDEARSMGIDLKKLRIIIILSAALITASCASMCGRIEWVGLLIPHGVRMLFGSNNERVIPASISLGAIFMLVMDTTARAATTAEIPLSILTAVIGAPVFILLLRKTGGGWL</sequence>
<comment type="subcellular location">
    <subcellularLocation>
        <location evidence="1">Cell membrane</location>
        <topology evidence="1">Multi-pass membrane protein</topology>
    </subcellularLocation>
</comment>
<accession>A0AAU7PK95</accession>
<keyword evidence="5 8" id="KW-0812">Transmembrane</keyword>
<evidence type="ECO:0000256" key="5">
    <source>
        <dbReference type="ARBA" id="ARBA00022692"/>
    </source>
</evidence>
<evidence type="ECO:0000256" key="7">
    <source>
        <dbReference type="ARBA" id="ARBA00023136"/>
    </source>
</evidence>
<feature type="transmembrane region" description="Helical" evidence="8">
    <location>
        <begin position="241"/>
        <end position="265"/>
    </location>
</feature>
<comment type="similarity">
    <text evidence="2">Belongs to the binding-protein-dependent transport system permease family. FecCD subfamily.</text>
</comment>
<evidence type="ECO:0000256" key="8">
    <source>
        <dbReference type="SAM" id="Phobius"/>
    </source>
</evidence>
<dbReference type="Pfam" id="PF01032">
    <property type="entry name" value="FecCD"/>
    <property type="match status" value="1"/>
</dbReference>
<evidence type="ECO:0000313" key="9">
    <source>
        <dbReference type="EMBL" id="XBS52667.1"/>
    </source>
</evidence>
<dbReference type="PANTHER" id="PTHR30472">
    <property type="entry name" value="FERRIC ENTEROBACTIN TRANSPORT SYSTEM PERMEASE PROTEIN"/>
    <property type="match status" value="1"/>
</dbReference>
<evidence type="ECO:0000256" key="1">
    <source>
        <dbReference type="ARBA" id="ARBA00004651"/>
    </source>
</evidence>
<reference evidence="9" key="1">
    <citation type="submission" date="2024-06" db="EMBL/GenBank/DDBJ databases">
        <title>Lacrimispora cavernae sp. nov., a novel anaerobe isolated from bat guano pile inside a cave.</title>
        <authorList>
            <person name="Miller S.L."/>
            <person name="Lu N."/>
            <person name="King J."/>
            <person name="Sankaranarayanan K."/>
            <person name="Lawson P.A."/>
        </authorList>
    </citation>
    <scope>NUCLEOTIDE SEQUENCE</scope>
    <source>
        <strain evidence="9">BS-2</strain>
    </source>
</reference>
<feature type="transmembrane region" description="Helical" evidence="8">
    <location>
        <begin position="195"/>
        <end position="217"/>
    </location>
</feature>
<evidence type="ECO:0000256" key="2">
    <source>
        <dbReference type="ARBA" id="ARBA00007935"/>
    </source>
</evidence>
<dbReference type="CDD" id="cd06550">
    <property type="entry name" value="TM_ABC_iron-siderophores_like"/>
    <property type="match status" value="1"/>
</dbReference>
<dbReference type="AlphaFoldDB" id="A0AAU7PK95"/>
<dbReference type="SUPFAM" id="SSF81345">
    <property type="entry name" value="ABC transporter involved in vitamin B12 uptake, BtuC"/>
    <property type="match status" value="1"/>
</dbReference>
<feature type="transmembrane region" description="Helical" evidence="8">
    <location>
        <begin position="153"/>
        <end position="175"/>
    </location>
</feature>
<proteinExistence type="inferred from homology"/>
<name>A0AAU7PK95_9FIRM</name>
<dbReference type="FunFam" id="1.10.3470.10:FF:000001">
    <property type="entry name" value="Vitamin B12 ABC transporter permease BtuC"/>
    <property type="match status" value="1"/>
</dbReference>